<dbReference type="EMBL" id="JAGGLR010000050">
    <property type="protein sequence ID" value="MBP2068741.1"/>
    <property type="molecule type" value="Genomic_DNA"/>
</dbReference>
<gene>
    <name evidence="3" type="ORF">J2Z30_009823</name>
    <name evidence="2" type="ORF">SIRAN28</name>
</gene>
<sequence>MRGRESPRAGVTDDLELVRRIKMTAEASQEAPRSSIWLVSLALPTPHGKKPDSVRLRAETFSIMYRYAVKLGLSPKRVIHTVYGLELVEAPNERALPHRTYERWKAQARNTINPATDRPYLPEFDLERDGPRRWPIGRHPLEPRKAPPAVPKPVREGPYAGRTLRLTVTRTPPPACAVREAHEQGRHIIGPDLVIEGRWTKGKEQVPELPSLQALSPIETVRRVQSLVKELEERYPGAEVTATVAEGTA</sequence>
<keyword evidence="4" id="KW-1185">Reference proteome</keyword>
<evidence type="ECO:0000313" key="4">
    <source>
        <dbReference type="Proteomes" id="UP000756710"/>
    </source>
</evidence>
<evidence type="ECO:0000256" key="1">
    <source>
        <dbReference type="SAM" id="MobiDB-lite"/>
    </source>
</evidence>
<dbReference type="Proteomes" id="UP000756710">
    <property type="component" value="Unassembled WGS sequence"/>
</dbReference>
<evidence type="ECO:0000313" key="2">
    <source>
        <dbReference type="EMBL" id="CDR18127.1"/>
    </source>
</evidence>
<proteinExistence type="predicted"/>
<reference evidence="3 4" key="2">
    <citation type="submission" date="2021-03" db="EMBL/GenBank/DDBJ databases">
        <title>Genomic Encyclopedia of Type Strains, Phase IV (KMG-IV): sequencing the most valuable type-strain genomes for metagenomic binning, comparative biology and taxonomic classification.</title>
        <authorList>
            <person name="Goeker M."/>
        </authorList>
    </citation>
    <scope>NUCLEOTIDE SEQUENCE [LARGE SCALE GENOMIC DNA]</scope>
    <source>
        <strain evidence="3 4">DSM 41954</strain>
    </source>
</reference>
<organism evidence="2">
    <name type="scientific">Streptomyces iranensis</name>
    <dbReference type="NCBI Taxonomy" id="576784"/>
    <lineage>
        <taxon>Bacteria</taxon>
        <taxon>Bacillati</taxon>
        <taxon>Actinomycetota</taxon>
        <taxon>Actinomycetes</taxon>
        <taxon>Kitasatosporales</taxon>
        <taxon>Streptomycetaceae</taxon>
        <taxon>Streptomyces</taxon>
        <taxon>Streptomyces violaceusniger group</taxon>
    </lineage>
</organism>
<feature type="region of interest" description="Disordered" evidence="1">
    <location>
        <begin position="132"/>
        <end position="157"/>
    </location>
</feature>
<dbReference type="AlphaFoldDB" id="A0A061AE30"/>
<dbReference type="RefSeq" id="WP_044582643.1">
    <property type="nucleotide sequence ID" value="NZ_BAABDR010000091.1"/>
</dbReference>
<accession>A0A061AE30</accession>
<protein>
    <submittedName>
        <fullName evidence="2">Uncharacterized protein</fullName>
    </submittedName>
</protein>
<name>A0A061AE30_9ACTN</name>
<evidence type="ECO:0000313" key="3">
    <source>
        <dbReference type="EMBL" id="MBP2068741.1"/>
    </source>
</evidence>
<dbReference type="EMBL" id="LK022849">
    <property type="protein sequence ID" value="CDR18127.1"/>
    <property type="molecule type" value="Genomic_DNA"/>
</dbReference>
<dbReference type="GeneID" id="32474365"/>
<dbReference type="HOGENOM" id="CLU_956222_0_0_11"/>
<reference evidence="2" key="1">
    <citation type="submission" date="2014-05" db="EMBL/GenBank/DDBJ databases">
        <authorList>
            <person name="Horn Fabian"/>
        </authorList>
    </citation>
    <scope>NUCLEOTIDE SEQUENCE</scope>
</reference>